<dbReference type="AlphaFoldDB" id="A0A369K7N4"/>
<dbReference type="EMBL" id="LUEZ02000013">
    <property type="protein sequence ID" value="RDB27833.1"/>
    <property type="molecule type" value="Genomic_DNA"/>
</dbReference>
<dbReference type="InterPro" id="IPR032675">
    <property type="entry name" value="LRR_dom_sf"/>
</dbReference>
<organism evidence="1 2">
    <name type="scientific">Hypsizygus marmoreus</name>
    <name type="common">White beech mushroom</name>
    <name type="synonym">Agaricus marmoreus</name>
    <dbReference type="NCBI Taxonomy" id="39966"/>
    <lineage>
        <taxon>Eukaryota</taxon>
        <taxon>Fungi</taxon>
        <taxon>Dikarya</taxon>
        <taxon>Basidiomycota</taxon>
        <taxon>Agaricomycotina</taxon>
        <taxon>Agaricomycetes</taxon>
        <taxon>Agaricomycetidae</taxon>
        <taxon>Agaricales</taxon>
        <taxon>Tricholomatineae</taxon>
        <taxon>Lyophyllaceae</taxon>
        <taxon>Hypsizygus</taxon>
    </lineage>
</organism>
<proteinExistence type="predicted"/>
<gene>
    <name evidence="1" type="ORF">Hypma_002324</name>
</gene>
<dbReference type="SUPFAM" id="SSF52058">
    <property type="entry name" value="L domain-like"/>
    <property type="match status" value="1"/>
</dbReference>
<protein>
    <recommendedName>
        <fullName evidence="3">F-box domain-containing protein</fullName>
    </recommendedName>
</protein>
<evidence type="ECO:0000313" key="2">
    <source>
        <dbReference type="Proteomes" id="UP000076154"/>
    </source>
</evidence>
<dbReference type="Gene3D" id="3.80.10.10">
    <property type="entry name" value="Ribonuclease Inhibitor"/>
    <property type="match status" value="1"/>
</dbReference>
<comment type="caution">
    <text evidence="1">The sequence shown here is derived from an EMBL/GenBank/DDBJ whole genome shotgun (WGS) entry which is preliminary data.</text>
</comment>
<dbReference type="Proteomes" id="UP000076154">
    <property type="component" value="Unassembled WGS sequence"/>
</dbReference>
<dbReference type="OrthoDB" id="2906982at2759"/>
<accession>A0A369K7N4</accession>
<sequence length="696" mass="77518">MAENLPNELIGEILQYVLHVPEEKFQDVSEVSPFSCPSHFPSAAVLAVCKRWMIVATPLLYQVVIIRSKAQAQALERTLRGQKEFGTCIKKLRLEGGYGDATRKIILASPNVSNLCISLAIRSSDSTKGLCKALATINPSCLVICDSQKALSNASLSSLVSTLIGCFAIWTNMLRIHLSPVTSNCSESIIPSLANATSLQIVTIPLSFLGINPESLSSLTTSKSLKAIQIFSHLGNKSEEEDSDRLNDTMRRHPDLAALVSIVKRAHGPLSDAIINIAAPTDPSFFPMAHASPEVRELVWNRIIQLATDFDFCWCRSSDCEEQIALLNSTRSSISVVSKTFQRLALPYIYSHPILMENSSMKPFALALERNPLLGGYVQSIMYATQFWSDSYEYRQYLPRILQRTPRVSRICGVHSDFGYIWAPSEFLSFSWADFETLAKIAGRNVISLDKIAVYDDSDDVYGVGDVDEQLQSPAAFGLLGNLRLLECDMAVAFNVEASLISHDWLANLESLNVSYCNPSFFDVLSCLDLNSLREVVIKFECSQSIRGFLRVHGNKIQALYVDGNSNDLSVLAFCPRLTTLSLRVYQFPDPKIFLSNHPQPFITKIVIAHPDFTTSSSINTSSGNAFFSSVDFSALPALRELQIIVCQWPCNEYDIERSVWVQWSSDLAKKWKIRLTDGEGRHWRPRLATPKRSKG</sequence>
<evidence type="ECO:0008006" key="3">
    <source>
        <dbReference type="Google" id="ProtNLM"/>
    </source>
</evidence>
<dbReference type="InParanoid" id="A0A369K7N4"/>
<keyword evidence="2" id="KW-1185">Reference proteome</keyword>
<reference evidence="1" key="1">
    <citation type="submission" date="2018-04" db="EMBL/GenBank/DDBJ databases">
        <title>Whole genome sequencing of Hypsizygus marmoreus.</title>
        <authorList>
            <person name="Choi I.-G."/>
            <person name="Min B."/>
            <person name="Kim J.-G."/>
            <person name="Kim S."/>
            <person name="Oh Y.-L."/>
            <person name="Kong W.-S."/>
            <person name="Park H."/>
            <person name="Jeong J."/>
            <person name="Song E.-S."/>
        </authorList>
    </citation>
    <scope>NUCLEOTIDE SEQUENCE [LARGE SCALE GENOMIC DNA]</scope>
    <source>
        <strain evidence="1">51987-8</strain>
    </source>
</reference>
<evidence type="ECO:0000313" key="1">
    <source>
        <dbReference type="EMBL" id="RDB27833.1"/>
    </source>
</evidence>
<name>A0A369K7N4_HYPMA</name>